<reference evidence="2 3" key="1">
    <citation type="submission" date="2022-01" db="EMBL/GenBank/DDBJ databases">
        <authorList>
            <person name="Huang Y."/>
        </authorList>
    </citation>
    <scope>NUCLEOTIDE SEQUENCE [LARGE SCALE GENOMIC DNA]</scope>
    <source>
        <strain evidence="2 3">HY366</strain>
    </source>
</reference>
<dbReference type="SUPFAM" id="SSF55729">
    <property type="entry name" value="Acyl-CoA N-acyltransferases (Nat)"/>
    <property type="match status" value="1"/>
</dbReference>
<sequence length="171" mass="18433">MSIPSSPLAESDLITKRLVLRPWSADDIAAVLEHRRMAHWADDFPAEGDAVIAGVIADGPLRPEPHHRIIVERHHGLAVGSISLLWPPSDDSAVELGYGVVPSRRGRGYASEAARAMIGLAMTSPHVVAVCAEVERTNPASARVLLNAGMRRCGEDSTRIRYRTATSGRSV</sequence>
<evidence type="ECO:0000313" key="3">
    <source>
        <dbReference type="Proteomes" id="UP001200110"/>
    </source>
</evidence>
<evidence type="ECO:0000259" key="1">
    <source>
        <dbReference type="PROSITE" id="PS51186"/>
    </source>
</evidence>
<dbReference type="EMBL" id="JAKKOR010000003">
    <property type="protein sequence ID" value="MCF8587809.1"/>
    <property type="molecule type" value="Genomic_DNA"/>
</dbReference>
<feature type="domain" description="N-acetyltransferase" evidence="1">
    <location>
        <begin position="18"/>
        <end position="171"/>
    </location>
</feature>
<protein>
    <submittedName>
        <fullName evidence="2">GNAT family N-acetyltransferase</fullName>
    </submittedName>
</protein>
<dbReference type="CDD" id="cd04301">
    <property type="entry name" value="NAT_SF"/>
    <property type="match status" value="1"/>
</dbReference>
<dbReference type="InterPro" id="IPR000182">
    <property type="entry name" value="GNAT_dom"/>
</dbReference>
<organism evidence="2 3">
    <name type="scientific">Gordonia liuliyuniae</name>
    <dbReference type="NCBI Taxonomy" id="2911517"/>
    <lineage>
        <taxon>Bacteria</taxon>
        <taxon>Bacillati</taxon>
        <taxon>Actinomycetota</taxon>
        <taxon>Actinomycetes</taxon>
        <taxon>Mycobacteriales</taxon>
        <taxon>Gordoniaceae</taxon>
        <taxon>Gordonia</taxon>
    </lineage>
</organism>
<comment type="caution">
    <text evidence="2">The sequence shown here is derived from an EMBL/GenBank/DDBJ whole genome shotgun (WGS) entry which is preliminary data.</text>
</comment>
<accession>A0ABS9IQJ2</accession>
<dbReference type="RefSeq" id="WP_236997034.1">
    <property type="nucleotide sequence ID" value="NZ_JAKKOR010000003.1"/>
</dbReference>
<dbReference type="InterPro" id="IPR016181">
    <property type="entry name" value="Acyl_CoA_acyltransferase"/>
</dbReference>
<dbReference type="Pfam" id="PF13302">
    <property type="entry name" value="Acetyltransf_3"/>
    <property type="match status" value="1"/>
</dbReference>
<gene>
    <name evidence="2" type="ORF">L5G33_04905</name>
</gene>
<dbReference type="PANTHER" id="PTHR43792">
    <property type="entry name" value="GNAT FAMILY, PUTATIVE (AFU_ORTHOLOGUE AFUA_3G00765)-RELATED-RELATED"/>
    <property type="match status" value="1"/>
</dbReference>
<name>A0ABS9IQJ2_9ACTN</name>
<dbReference type="InterPro" id="IPR051531">
    <property type="entry name" value="N-acetyltransferase"/>
</dbReference>
<evidence type="ECO:0000313" key="2">
    <source>
        <dbReference type="EMBL" id="MCF8587809.1"/>
    </source>
</evidence>
<dbReference type="PROSITE" id="PS51186">
    <property type="entry name" value="GNAT"/>
    <property type="match status" value="1"/>
</dbReference>
<dbReference type="Gene3D" id="3.40.630.30">
    <property type="match status" value="1"/>
</dbReference>
<keyword evidence="3" id="KW-1185">Reference proteome</keyword>
<proteinExistence type="predicted"/>
<dbReference type="PANTHER" id="PTHR43792:SF1">
    <property type="entry name" value="N-ACETYLTRANSFERASE DOMAIN-CONTAINING PROTEIN"/>
    <property type="match status" value="1"/>
</dbReference>
<dbReference type="Proteomes" id="UP001200110">
    <property type="component" value="Unassembled WGS sequence"/>
</dbReference>